<dbReference type="AlphaFoldDB" id="A0A428MY25"/>
<sequence length="352" mass="40730">MKGLSYQNGVLFLGKEYIGWAQWKQKRPEAEVLPINTTAILKIGKHVFQAMPLWYKITSGILGIMLFLPKILGLFSEVMMPEFPLYTLFYFLFGTHFIFPKELRKFHGAEHKVFSYKGVKKRRNIYRMKRASITNRYCSTNVVVLYFLLIALGWPLLTIWHPWETALALISYAAVPLALLLHRGLQKKKMYRIRQPLLYISYYVQRHISCASPERRHMLTAMEAYRALAKQEYPHLLSEKKSVHSKEAKNMAIIDITVVPVGTESTSISEDVAQIQEVLKKHTEKIDYQLTSMGTIIEGHLSDIFPIVQELHEIPFERGAKRVSTNIRIDDRRDKDGGGMTEKLKSVEDKLN</sequence>
<reference evidence="5 6" key="1">
    <citation type="submission" date="2018-10" db="EMBL/GenBank/DDBJ databases">
        <title>Draft genome sequence of Bacillus salarius IM0101, isolated from a hypersaline soil in Inner Mongolia, China.</title>
        <authorList>
            <person name="Yamprayoonswat W."/>
            <person name="Boonvisut S."/>
            <person name="Jumpathong W."/>
            <person name="Sittihan S."/>
            <person name="Ruangsuj P."/>
            <person name="Wanthongcharoen S."/>
            <person name="Thongpramul N."/>
            <person name="Pimmason S."/>
            <person name="Yu B."/>
            <person name="Yasawong M."/>
        </authorList>
    </citation>
    <scope>NUCLEOTIDE SEQUENCE [LARGE SCALE GENOMIC DNA]</scope>
    <source>
        <strain evidence="5 6">IM0101</strain>
    </source>
</reference>
<dbReference type="PANTHER" id="PTHR33777">
    <property type="entry name" value="UPF0045 PROTEIN ECM15"/>
    <property type="match status" value="1"/>
</dbReference>
<keyword evidence="3" id="KW-0812">Transmembrane</keyword>
<evidence type="ECO:0000313" key="5">
    <source>
        <dbReference type="EMBL" id="RSL30939.1"/>
    </source>
</evidence>
<dbReference type="SUPFAM" id="SSF89957">
    <property type="entry name" value="MTH1187/YkoF-like"/>
    <property type="match status" value="1"/>
</dbReference>
<dbReference type="InterPro" id="IPR010787">
    <property type="entry name" value="DUF1385"/>
</dbReference>
<dbReference type="InterPro" id="IPR051614">
    <property type="entry name" value="UPF0045_domain"/>
</dbReference>
<evidence type="ECO:0000256" key="2">
    <source>
        <dbReference type="SAM" id="MobiDB-lite"/>
    </source>
</evidence>
<feature type="domain" description="Thiamine-binding protein" evidence="4">
    <location>
        <begin position="255"/>
        <end position="348"/>
    </location>
</feature>
<feature type="transmembrane region" description="Helical" evidence="3">
    <location>
        <begin position="53"/>
        <end position="71"/>
    </location>
</feature>
<dbReference type="Proteomes" id="UP000275076">
    <property type="component" value="Unassembled WGS sequence"/>
</dbReference>
<accession>A0A428MY25</accession>
<keyword evidence="3" id="KW-1133">Transmembrane helix</keyword>
<name>A0A428MY25_9BACI</name>
<comment type="similarity">
    <text evidence="1">Belongs to the UPF0045 family.</text>
</comment>
<comment type="caution">
    <text evidence="5">The sequence shown here is derived from an EMBL/GenBank/DDBJ whole genome shotgun (WGS) entry which is preliminary data.</text>
</comment>
<organism evidence="5 6">
    <name type="scientific">Salibacterium salarium</name>
    <dbReference type="NCBI Taxonomy" id="284579"/>
    <lineage>
        <taxon>Bacteria</taxon>
        <taxon>Bacillati</taxon>
        <taxon>Bacillota</taxon>
        <taxon>Bacilli</taxon>
        <taxon>Bacillales</taxon>
        <taxon>Bacillaceae</taxon>
    </lineage>
</organism>
<dbReference type="Pfam" id="PF01910">
    <property type="entry name" value="Thiamine_BP"/>
    <property type="match status" value="1"/>
</dbReference>
<evidence type="ECO:0000259" key="4">
    <source>
        <dbReference type="Pfam" id="PF01910"/>
    </source>
</evidence>
<gene>
    <name evidence="5" type="ORF">D7Z54_23530</name>
</gene>
<dbReference type="Pfam" id="PF07136">
    <property type="entry name" value="DUF1385"/>
    <property type="match status" value="1"/>
</dbReference>
<dbReference type="RefSeq" id="WP_125559659.1">
    <property type="nucleotide sequence ID" value="NZ_RBVX01000030.1"/>
</dbReference>
<proteinExistence type="inferred from homology"/>
<keyword evidence="6" id="KW-1185">Reference proteome</keyword>
<evidence type="ECO:0000256" key="3">
    <source>
        <dbReference type="SAM" id="Phobius"/>
    </source>
</evidence>
<dbReference type="GO" id="GO:0005829">
    <property type="term" value="C:cytosol"/>
    <property type="evidence" value="ECO:0007669"/>
    <property type="project" value="TreeGrafter"/>
</dbReference>
<feature type="transmembrane region" description="Helical" evidence="3">
    <location>
        <begin position="166"/>
        <end position="185"/>
    </location>
</feature>
<evidence type="ECO:0000256" key="1">
    <source>
        <dbReference type="ARBA" id="ARBA00010272"/>
    </source>
</evidence>
<dbReference type="InterPro" id="IPR029756">
    <property type="entry name" value="MTH1187/YkoF-like"/>
</dbReference>
<dbReference type="EMBL" id="RBVX01000030">
    <property type="protein sequence ID" value="RSL30939.1"/>
    <property type="molecule type" value="Genomic_DNA"/>
</dbReference>
<dbReference type="NCBIfam" id="TIGR00106">
    <property type="entry name" value="MTH1187 family thiamine-binding protein"/>
    <property type="match status" value="1"/>
</dbReference>
<feature type="region of interest" description="Disordered" evidence="2">
    <location>
        <begin position="331"/>
        <end position="352"/>
    </location>
</feature>
<dbReference type="OrthoDB" id="2147383at2"/>
<feature type="transmembrane region" description="Helical" evidence="3">
    <location>
        <begin position="137"/>
        <end position="160"/>
    </location>
</feature>
<keyword evidence="3" id="KW-0472">Membrane</keyword>
<dbReference type="PANTHER" id="PTHR33777:SF1">
    <property type="entry name" value="UPF0045 PROTEIN ECM15"/>
    <property type="match status" value="1"/>
</dbReference>
<evidence type="ECO:0000313" key="6">
    <source>
        <dbReference type="Proteomes" id="UP000275076"/>
    </source>
</evidence>
<dbReference type="Gene3D" id="3.30.70.930">
    <property type="match status" value="1"/>
</dbReference>
<feature type="transmembrane region" description="Helical" evidence="3">
    <location>
        <begin position="83"/>
        <end position="99"/>
    </location>
</feature>
<dbReference type="InterPro" id="IPR002767">
    <property type="entry name" value="Thiamine_BP"/>
</dbReference>
<protein>
    <submittedName>
        <fullName evidence="5">Thiamine-binding protein</fullName>
    </submittedName>
</protein>